<gene>
    <name evidence="2" type="ordered locus">CT1356</name>
</gene>
<reference evidence="2 3" key="1">
    <citation type="journal article" date="2002" name="Proc. Natl. Acad. Sci. U.S.A.">
        <title>The complete genome sequence of Chlorobium tepidum TLS, a photosynthetic, anaerobic, green-sulfur bacterium.</title>
        <authorList>
            <person name="Eisen J.A."/>
            <person name="Nelson K.E."/>
            <person name="Paulsen I.T."/>
            <person name="Heidelberg J.F."/>
            <person name="Wu M."/>
            <person name="Dodson R.J."/>
            <person name="Deboy R."/>
            <person name="Gwinn M.L."/>
            <person name="Nelson W.C."/>
            <person name="Haft D.H."/>
            <person name="Hickey E.K."/>
            <person name="Peterson J.D."/>
            <person name="Durkin A.S."/>
            <person name="Kolonay J.L."/>
            <person name="Yang F."/>
            <person name="Holt I."/>
            <person name="Umayam L.A."/>
            <person name="Mason T."/>
            <person name="Brenner M."/>
            <person name="Shea T.P."/>
            <person name="Parksey D."/>
            <person name="Nierman W.C."/>
            <person name="Feldblyum T.V."/>
            <person name="Hansen C.L."/>
            <person name="Craven M.B."/>
            <person name="Radune D."/>
            <person name="Vamathevan J."/>
            <person name="Khouri H."/>
            <person name="White O."/>
            <person name="Gruber T.M."/>
            <person name="Ketchum K.A."/>
            <person name="Venter J.C."/>
            <person name="Tettelin H."/>
            <person name="Bryant D.A."/>
            <person name="Fraser C.M."/>
        </authorList>
    </citation>
    <scope>NUCLEOTIDE SEQUENCE [LARGE SCALE GENOMIC DNA]</scope>
    <source>
        <strain evidence="3">ATCC 49652 / DSM 12025 / NBRC 103806 / TLS</strain>
    </source>
</reference>
<dbReference type="AlphaFoldDB" id="Q8KCQ7"/>
<protein>
    <recommendedName>
        <fullName evidence="1">A-factor biosynthesis hotdog domain-containing protein</fullName>
    </recommendedName>
</protein>
<dbReference type="eggNOG" id="ENOG5033BUP">
    <property type="taxonomic scope" value="Bacteria"/>
</dbReference>
<dbReference type="InterPro" id="IPR005509">
    <property type="entry name" value="AfsA_hotdog_dom"/>
</dbReference>
<keyword evidence="3" id="KW-1185">Reference proteome</keyword>
<evidence type="ECO:0000313" key="2">
    <source>
        <dbReference type="EMBL" id="AAM72585.1"/>
    </source>
</evidence>
<feature type="domain" description="A-factor biosynthesis hotdog" evidence="1">
    <location>
        <begin position="136"/>
        <end position="264"/>
    </location>
</feature>
<proteinExistence type="predicted"/>
<evidence type="ECO:0000259" key="1">
    <source>
        <dbReference type="Pfam" id="PF03756"/>
    </source>
</evidence>
<dbReference type="HOGENOM" id="CLU_841168_0_0_10"/>
<dbReference type="EnsemblBacteria" id="AAM72585">
    <property type="protein sequence ID" value="AAM72585"/>
    <property type="gene ID" value="CT1356"/>
</dbReference>
<dbReference type="PATRIC" id="fig|194439.7.peg.1234"/>
<name>Q8KCQ7_CHLTE</name>
<dbReference type="OrthoDB" id="594159at2"/>
<dbReference type="EMBL" id="AE006470">
    <property type="protein sequence ID" value="AAM72585.1"/>
    <property type="molecule type" value="Genomic_DNA"/>
</dbReference>
<organism evidence="2 3">
    <name type="scientific">Chlorobaculum tepidum (strain ATCC 49652 / DSM 12025 / NBRC 103806 / TLS)</name>
    <name type="common">Chlorobium tepidum</name>
    <dbReference type="NCBI Taxonomy" id="194439"/>
    <lineage>
        <taxon>Bacteria</taxon>
        <taxon>Pseudomonadati</taxon>
        <taxon>Chlorobiota</taxon>
        <taxon>Chlorobiia</taxon>
        <taxon>Chlorobiales</taxon>
        <taxon>Chlorobiaceae</taxon>
        <taxon>Chlorobaculum</taxon>
    </lineage>
</organism>
<dbReference type="STRING" id="194439.CT1356"/>
<sequence length="307" mass="34541">MTQQTNHHSGTANGSRCVVLDTASYCLLLKGDSPPFSAEERSLLIAESPEEACDFQCLLGDACQPFLSQEYRRIHPGLYEKLEAIAISGWNNDAPFGIDTAAHLMKKLPLDLNCLINSPIALSPNDPLPALIQKNLVHKHVEANVLVSEPFTAGRLRYFNIFSETAELKFDHQSPHVQGLLILEALRQAGIASAHYQGLPLDGKLALLNYNTSFYHFLEQESPIICRCYTDFTSSKTSDDAEACIYMQVFQWGRLCADAILKGFACTNAERYEQKEQRLKKIIERHKTNFDSKLKRMYESMVSTQCM</sequence>
<evidence type="ECO:0000313" key="3">
    <source>
        <dbReference type="Proteomes" id="UP000001007"/>
    </source>
</evidence>
<dbReference type="Proteomes" id="UP000001007">
    <property type="component" value="Chromosome"/>
</dbReference>
<dbReference type="Pfam" id="PF03756">
    <property type="entry name" value="AfsA"/>
    <property type="match status" value="1"/>
</dbReference>
<accession>Q8KCQ7</accession>
<dbReference type="KEGG" id="cte:CT1356"/>